<reference evidence="2 3" key="1">
    <citation type="submission" date="2020-01" db="EMBL/GenBank/DDBJ databases">
        <authorList>
            <consortium name="DOE Joint Genome Institute"/>
            <person name="Haridas S."/>
            <person name="Albert R."/>
            <person name="Binder M."/>
            <person name="Bloem J."/>
            <person name="Labutti K."/>
            <person name="Salamov A."/>
            <person name="Andreopoulos B."/>
            <person name="Baker S.E."/>
            <person name="Barry K."/>
            <person name="Bills G."/>
            <person name="Bluhm B.H."/>
            <person name="Cannon C."/>
            <person name="Castanera R."/>
            <person name="Culley D.E."/>
            <person name="Daum C."/>
            <person name="Ezra D."/>
            <person name="Gonzalez J.B."/>
            <person name="Henrissat B."/>
            <person name="Kuo A."/>
            <person name="Liang C."/>
            <person name="Lipzen A."/>
            <person name="Lutzoni F."/>
            <person name="Magnuson J."/>
            <person name="Mondo S."/>
            <person name="Nolan M."/>
            <person name="Ohm R."/>
            <person name="Pangilinan J."/>
            <person name="Park H.-J.H."/>
            <person name="Ramirez L."/>
            <person name="Alfaro M."/>
            <person name="Sun H."/>
            <person name="Tritt A."/>
            <person name="Yoshinaga Y."/>
            <person name="Zwiers L.-H.L."/>
            <person name="Turgeon B.G."/>
            <person name="Goodwin S.B."/>
            <person name="Spatafora J.W."/>
            <person name="Crous P.W."/>
            <person name="Grigoriev I.V."/>
        </authorList>
    </citation>
    <scope>NUCLEOTIDE SEQUENCE [LARGE SCALE GENOMIC DNA]</scope>
    <source>
        <strain evidence="2 3">CBS 611.86</strain>
    </source>
</reference>
<dbReference type="Gene3D" id="2.170.15.10">
    <property type="entry name" value="Proaerolysin, chain A, domain 3"/>
    <property type="match status" value="1"/>
</dbReference>
<gene>
    <name evidence="2" type="ORF">BDV95DRAFT_663608</name>
</gene>
<dbReference type="SUPFAM" id="SSF51101">
    <property type="entry name" value="Mannose-binding lectins"/>
    <property type="match status" value="1"/>
</dbReference>
<dbReference type="InterPro" id="IPR036404">
    <property type="entry name" value="Jacalin-like_lectin_dom_sf"/>
</dbReference>
<evidence type="ECO:0000313" key="3">
    <source>
        <dbReference type="Proteomes" id="UP000481861"/>
    </source>
</evidence>
<sequence>MRITPLALGLVARFFTTVTAIGDCDDAPTALSVTMGVMDDSTGALPICETHWKQGHSVKKIETWTNENTFLGYMLTYTSLETSYLVGSGPADAKYSSFEWDPLSETVERIEMWNDNNKDGNRLGKIKIILTNGRTFEAGEDHPGHNMVTQRGFGGVIFGTYGWATWNVHSLGFIMMKSKVKKIEVGDVQFGDLQKGSTIKHRRYDTDRHYNNLTEPQEHSWAREYMEKASSSTSQVARWSFGGGYSLGFSAAPMGMGVSSTWSINFEVGEEKTKEWAEEHEQKVKWEDKVMVKPKHTLICTGYAEAGELDLEYMSKVKVTLQDNSQFEFMQPGTKQATAFTDAYSKCTEVEGDQAQSSLFVPWSEKKRSIATPFTA</sequence>
<dbReference type="EMBL" id="JAADJZ010000001">
    <property type="protein sequence ID" value="KAF2878461.1"/>
    <property type="molecule type" value="Genomic_DNA"/>
</dbReference>
<feature type="signal peptide" evidence="1">
    <location>
        <begin position="1"/>
        <end position="20"/>
    </location>
</feature>
<dbReference type="Proteomes" id="UP000481861">
    <property type="component" value="Unassembled WGS sequence"/>
</dbReference>
<keyword evidence="1" id="KW-0732">Signal</keyword>
<evidence type="ECO:0000256" key="1">
    <source>
        <dbReference type="SAM" id="SignalP"/>
    </source>
</evidence>
<feature type="chain" id="PRO_5028929015" description="Jacalin-type lectin domain-containing protein" evidence="1">
    <location>
        <begin position="21"/>
        <end position="376"/>
    </location>
</feature>
<proteinExistence type="predicted"/>
<dbReference type="AlphaFoldDB" id="A0A7C8MJQ0"/>
<name>A0A7C8MJQ0_9PLEO</name>
<evidence type="ECO:0008006" key="4">
    <source>
        <dbReference type="Google" id="ProtNLM"/>
    </source>
</evidence>
<protein>
    <recommendedName>
        <fullName evidence="4">Jacalin-type lectin domain-containing protein</fullName>
    </recommendedName>
</protein>
<evidence type="ECO:0000313" key="2">
    <source>
        <dbReference type="EMBL" id="KAF2878461.1"/>
    </source>
</evidence>
<comment type="caution">
    <text evidence="2">The sequence shown here is derived from an EMBL/GenBank/DDBJ whole genome shotgun (WGS) entry which is preliminary data.</text>
</comment>
<organism evidence="2 3">
    <name type="scientific">Massariosphaeria phaeospora</name>
    <dbReference type="NCBI Taxonomy" id="100035"/>
    <lineage>
        <taxon>Eukaryota</taxon>
        <taxon>Fungi</taxon>
        <taxon>Dikarya</taxon>
        <taxon>Ascomycota</taxon>
        <taxon>Pezizomycotina</taxon>
        <taxon>Dothideomycetes</taxon>
        <taxon>Pleosporomycetidae</taxon>
        <taxon>Pleosporales</taxon>
        <taxon>Pleosporales incertae sedis</taxon>
        <taxon>Massariosphaeria</taxon>
    </lineage>
</organism>
<accession>A0A7C8MJQ0</accession>
<keyword evidence="3" id="KW-1185">Reference proteome</keyword>